<dbReference type="InterPro" id="IPR013320">
    <property type="entry name" value="ConA-like_dom_sf"/>
</dbReference>
<feature type="compositionally biased region" description="Low complexity" evidence="3">
    <location>
        <begin position="1773"/>
        <end position="1782"/>
    </location>
</feature>
<feature type="compositionally biased region" description="Polar residues" evidence="3">
    <location>
        <begin position="1749"/>
        <end position="1765"/>
    </location>
</feature>
<comment type="caution">
    <text evidence="2">Lacks conserved residue(s) required for the propagation of feature annotation.</text>
</comment>
<dbReference type="PROSITE" id="PS50026">
    <property type="entry name" value="EGF_3"/>
    <property type="match status" value="2"/>
</dbReference>
<evidence type="ECO:0008006" key="10">
    <source>
        <dbReference type="Google" id="ProtNLM"/>
    </source>
</evidence>
<dbReference type="OrthoDB" id="5813223at2759"/>
<organism evidence="8 9">
    <name type="scientific">Owenia fusiformis</name>
    <name type="common">Polychaete worm</name>
    <dbReference type="NCBI Taxonomy" id="6347"/>
    <lineage>
        <taxon>Eukaryota</taxon>
        <taxon>Metazoa</taxon>
        <taxon>Spiralia</taxon>
        <taxon>Lophotrochozoa</taxon>
        <taxon>Annelida</taxon>
        <taxon>Polychaeta</taxon>
        <taxon>Sedentaria</taxon>
        <taxon>Canalipalpata</taxon>
        <taxon>Sabellida</taxon>
        <taxon>Oweniida</taxon>
        <taxon>Oweniidae</taxon>
        <taxon>Owenia</taxon>
    </lineage>
</organism>
<dbReference type="Gene3D" id="2.10.25.10">
    <property type="entry name" value="Laminin"/>
    <property type="match status" value="2"/>
</dbReference>
<keyword evidence="4" id="KW-0812">Transmembrane</keyword>
<feature type="signal peptide" evidence="5">
    <location>
        <begin position="1"/>
        <end position="21"/>
    </location>
</feature>
<dbReference type="GO" id="GO:0016020">
    <property type="term" value="C:membrane"/>
    <property type="evidence" value="ECO:0007669"/>
    <property type="project" value="UniProtKB-SubCell"/>
</dbReference>
<evidence type="ECO:0000259" key="7">
    <source>
        <dbReference type="PROSITE" id="PS50026"/>
    </source>
</evidence>
<feature type="compositionally biased region" description="Polar residues" evidence="3">
    <location>
        <begin position="1848"/>
        <end position="1872"/>
    </location>
</feature>
<feature type="chain" id="PRO_5035929843" description="Neurexin" evidence="5">
    <location>
        <begin position="22"/>
        <end position="1899"/>
    </location>
</feature>
<gene>
    <name evidence="8" type="ORF">OFUS_LOCUS2830</name>
</gene>
<dbReference type="Pfam" id="PF02210">
    <property type="entry name" value="Laminin_G_2"/>
    <property type="match status" value="5"/>
</dbReference>
<dbReference type="SMART" id="SM00282">
    <property type="entry name" value="LamG"/>
    <property type="match status" value="5"/>
</dbReference>
<feature type="domain" description="EGF-like" evidence="7">
    <location>
        <begin position="1043"/>
        <end position="1081"/>
    </location>
</feature>
<feature type="domain" description="Laminin G" evidence="6">
    <location>
        <begin position="445"/>
        <end position="615"/>
    </location>
</feature>
<feature type="transmembrane region" description="Helical" evidence="4">
    <location>
        <begin position="1347"/>
        <end position="1372"/>
    </location>
</feature>
<evidence type="ECO:0000313" key="8">
    <source>
        <dbReference type="EMBL" id="CAH1775534.1"/>
    </source>
</evidence>
<dbReference type="InterPro" id="IPR000742">
    <property type="entry name" value="EGF"/>
</dbReference>
<dbReference type="SMART" id="SM00181">
    <property type="entry name" value="EGF"/>
    <property type="match status" value="3"/>
</dbReference>
<feature type="domain" description="Laminin G" evidence="6">
    <location>
        <begin position="254"/>
        <end position="439"/>
    </location>
</feature>
<reference evidence="8" key="1">
    <citation type="submission" date="2022-03" db="EMBL/GenBank/DDBJ databases">
        <authorList>
            <person name="Martin C."/>
        </authorList>
    </citation>
    <scope>NUCLEOTIDE SEQUENCE</scope>
</reference>
<keyword evidence="4" id="KW-0472">Membrane</keyword>
<feature type="domain" description="Laminin G" evidence="6">
    <location>
        <begin position="1087"/>
        <end position="1281"/>
    </location>
</feature>
<feature type="region of interest" description="Disordered" evidence="3">
    <location>
        <begin position="1733"/>
        <end position="1899"/>
    </location>
</feature>
<evidence type="ECO:0000313" key="9">
    <source>
        <dbReference type="Proteomes" id="UP000749559"/>
    </source>
</evidence>
<feature type="compositionally biased region" description="Basic residues" evidence="3">
    <location>
        <begin position="1873"/>
        <end position="1888"/>
    </location>
</feature>
<dbReference type="PANTHER" id="PTHR15036:SF49">
    <property type="entry name" value="AXOTACTIN"/>
    <property type="match status" value="1"/>
</dbReference>
<dbReference type="PROSITE" id="PS50025">
    <property type="entry name" value="LAM_G_DOMAIN"/>
    <property type="match status" value="5"/>
</dbReference>
<evidence type="ECO:0000256" key="3">
    <source>
        <dbReference type="SAM" id="MobiDB-lite"/>
    </source>
</evidence>
<accession>A0A8S4N3S6</accession>
<evidence type="ECO:0000256" key="1">
    <source>
        <dbReference type="ARBA" id="ARBA00023157"/>
    </source>
</evidence>
<dbReference type="CDD" id="cd00053">
    <property type="entry name" value="EGF"/>
    <property type="match status" value="1"/>
</dbReference>
<evidence type="ECO:0000256" key="4">
    <source>
        <dbReference type="SAM" id="Phobius"/>
    </source>
</evidence>
<evidence type="ECO:0000256" key="2">
    <source>
        <dbReference type="PROSITE-ProRule" id="PRU00076"/>
    </source>
</evidence>
<evidence type="ECO:0000256" key="5">
    <source>
        <dbReference type="SAM" id="SignalP"/>
    </source>
</evidence>
<keyword evidence="1" id="KW-1015">Disulfide bond</keyword>
<feature type="domain" description="Laminin G" evidence="6">
    <location>
        <begin position="862"/>
        <end position="1047"/>
    </location>
</feature>
<feature type="region of interest" description="Disordered" evidence="3">
    <location>
        <begin position="1521"/>
        <end position="1567"/>
    </location>
</feature>
<dbReference type="SUPFAM" id="SSF49899">
    <property type="entry name" value="Concanavalin A-like lectins/glucanases"/>
    <property type="match status" value="5"/>
</dbReference>
<dbReference type="InterPro" id="IPR036056">
    <property type="entry name" value="Fibrinogen-like_C"/>
</dbReference>
<sequence length="1899" mass="212241">MRDQLFALFYATTTLLYVVLGDVTKHDKLYTFNVEAGGGGYMRFTPDWVNNKPHHVKIKFRTWKPTAFLMNYMLMDNARKVPYYSMNVTLKGGQLEVVHQFRSYIETFTFGKGLNHDRWHDMDILQNMPLGAVTIVLDSVTKTQVLDAYSKGGAYEGLSNFKGTYSSLISFGGLESGVSHPFIGCMGGFYFKQENSKPLHPPISASRNIQDGCLSSCDIRPTCQAGTCINHYISKSCDCFRTNREGALCDKKQVTTVSMRGFEWISYKIYKEKSHSPTNRVSLEFKTIHKDGILFYGSGTDPHPSHIVMSLKDGVAVVSILFTHDLALDLMFKLGQNLNDNKWHSLTLIHHHHQVNVTLDGRNVTHVMDESEHFHVHLDPVVYIGGIKQSAISGVMTTPRTPFIGCLRNVYYNDISILEQVRLRNPSSDYFGTKIQYGCQVIDDVSITFPSTKSMLKLPIDSLSVLQMSLEFRTLKSDGIMLYTEIKSIARPQLGHVEVWLISGELNLFYQVDNKNHQQKARIGKRLNDDNWHQLQFLFSSGMVTLVVDGITKKVSLMQGPVKTQGDIYVGYGKDEYSAGFIGCMRNIFLQGVMLGPMYIVHTPNVVHGAMLNGCRLTDFCLNDTTCEHSGKCVTDWHGKKCDCTDTGYEGKTCQFALHQPTCHDYWEQGATISGIYPIDVDNNGPLDFTYVNCEMSPQGGVTVVEHNMPMGEIVRGPEMDDRRYNIRYRGMTTAMLKGLVEGSRQCQQTVYYSCNSAPLSFSDRHTWFVSVFGEVIQTLGHAEGDSEPCGCFTGVDGNLECATCSCDLDSIEAGSDNGTLLSERSVPITQMNFKQQGYGNATVTLGPLKCSGKKLEPKGSGAVTFTMGNSSLALPTWIDGALVFNFKTRQENGVILYQSPGPNKGSFLSITLKQRKNIEIQFQLQEVSDKVTLESHLPLNDGRWNRVIIEQDQYNARFAVNGYRQLVDLEELLKLKDERGDRRKRNTEETSGFTGPLYIGAPPGAVMGEGLMGSVKGLKYNNIYHNLAEMITPQTIGVLRGIHSACDTAPCMNQAQCIERWNSYLCLCRDPMSHFGKNCELNINSALLSLHSPGSFLIYKSPIEPDLISSDIQFGFRTSASDGLLIFIHDHLNNFLQMEVQNTNEFVLRFNVMFDIKEERLLIEKNLTDNRWKRVSLRLESDGRPRITVAGVTRLLNTYRNAMTFYMRNPFITEETVIPPRPADFPPTGITMYVGGAPESMTKLPSLLGCLRGLKIGQKFWHFTKADFQQGDLTFDESGCRDPGAIVPAPSIQLAPVQARNTIEYKHGQTGYQFLPWDVGPAEVQSLSASGAGTDQSSHMDSRDTVTLAVIVMSVIGVAMLLTGVIAFLLWKKNQYNKYKEKATKAERENLMYKSNGSTPTARKFSGPAKPPRGTRVPGTPLKIIASMEDLTPQELKVPLDEEALVGIPEYDEHDRSLTPDLPPPPDVYNVAPPPSDLEWDPQMDSTPLKLDYIYQQPNPHLMTLTPGLENDDIIAGSDRTLTSPYGNDTANITIPYEDSPEEPRETRKENQVPDTTPSPRNRPYMYEPINNLNKEDTPGPKDNHEINPILQHVPNEVYDKPEGSDIDGIYPKEDIDNEKESNIPVFSQSDKLVNTDQVPIEYPSNNVQYDNVNPMDNLPYDGWGKNPYDNVEDKFATLEDIHAESDEPESTDSDVSSVIDSYNVSYNGVFESKSATPQAKALDDIIASPTMEDTLDKPNNPMVYSPNGDSSTPSSEDNIPTHKQQFDDSPDSSGMDSGIDTMKPPRKKSVTFNETPVMIDVAHMQEYNEDGVQSPNNTPKEEFPSNENEDSDKSTTKGSTEGVHKNYTTNENDDNQMLITEPVQESTPTRQFKKKAKRPGGTKKKGGTPSRLPLTKK</sequence>
<feature type="compositionally biased region" description="Polar residues" evidence="3">
    <location>
        <begin position="1521"/>
        <end position="1534"/>
    </location>
</feature>
<keyword evidence="2" id="KW-0245">EGF-like domain</keyword>
<dbReference type="SUPFAM" id="SSF56496">
    <property type="entry name" value="Fibrinogen C-terminal domain-like"/>
    <property type="match status" value="1"/>
</dbReference>
<protein>
    <recommendedName>
        <fullName evidence="10">Neurexin</fullName>
    </recommendedName>
</protein>
<dbReference type="CDD" id="cd00054">
    <property type="entry name" value="EGF_CA"/>
    <property type="match status" value="1"/>
</dbReference>
<proteinExistence type="predicted"/>
<keyword evidence="9" id="KW-1185">Reference proteome</keyword>
<dbReference type="CDD" id="cd00110">
    <property type="entry name" value="LamG"/>
    <property type="match status" value="5"/>
</dbReference>
<dbReference type="Gene3D" id="2.60.120.200">
    <property type="match status" value="5"/>
</dbReference>
<keyword evidence="5" id="KW-0732">Signal</keyword>
<name>A0A8S4N3S6_OWEFU</name>
<feature type="region of interest" description="Disordered" evidence="3">
    <location>
        <begin position="1395"/>
        <end position="1418"/>
    </location>
</feature>
<comment type="caution">
    <text evidence="8">The sequence shown here is derived from an EMBL/GenBank/DDBJ whole genome shotgun (WGS) entry which is preliminary data.</text>
</comment>
<dbReference type="Gene3D" id="2.60.120.1000">
    <property type="match status" value="1"/>
</dbReference>
<keyword evidence="4" id="KW-1133">Transmembrane helix</keyword>
<dbReference type="Proteomes" id="UP000749559">
    <property type="component" value="Unassembled WGS sequence"/>
</dbReference>
<dbReference type="EMBL" id="CAIIXF020000001">
    <property type="protein sequence ID" value="CAH1775534.1"/>
    <property type="molecule type" value="Genomic_DNA"/>
</dbReference>
<dbReference type="InterPro" id="IPR001791">
    <property type="entry name" value="Laminin_G"/>
</dbReference>
<dbReference type="InterPro" id="IPR050372">
    <property type="entry name" value="Neurexin-related_CASP"/>
</dbReference>
<feature type="compositionally biased region" description="Basic and acidic residues" evidence="3">
    <location>
        <begin position="1543"/>
        <end position="1553"/>
    </location>
</feature>
<feature type="domain" description="Laminin G" evidence="6">
    <location>
        <begin position="31"/>
        <end position="213"/>
    </location>
</feature>
<evidence type="ECO:0000259" key="6">
    <source>
        <dbReference type="PROSITE" id="PS50025"/>
    </source>
</evidence>
<dbReference type="PANTHER" id="PTHR15036">
    <property type="entry name" value="PIKACHURIN-LIKE PROTEIN"/>
    <property type="match status" value="1"/>
</dbReference>
<feature type="domain" description="EGF-like" evidence="7">
    <location>
        <begin position="617"/>
        <end position="655"/>
    </location>
</feature>